<feature type="signal peptide" evidence="2">
    <location>
        <begin position="1"/>
        <end position="22"/>
    </location>
</feature>
<dbReference type="Proteomes" id="UP000691718">
    <property type="component" value="Unassembled WGS sequence"/>
</dbReference>
<feature type="chain" id="PRO_5035934647" evidence="2">
    <location>
        <begin position="23"/>
        <end position="126"/>
    </location>
</feature>
<keyword evidence="5" id="KW-1185">Reference proteome</keyword>
<proteinExistence type="predicted"/>
<feature type="region of interest" description="Disordered" evidence="1">
    <location>
        <begin position="55"/>
        <end position="77"/>
    </location>
</feature>
<evidence type="ECO:0000256" key="2">
    <source>
        <dbReference type="SAM" id="SignalP"/>
    </source>
</evidence>
<accession>A0A8S3XCC5</accession>
<protein>
    <submittedName>
        <fullName evidence="4">(apollo) hypothetical protein</fullName>
    </submittedName>
</protein>
<feature type="domain" description="PPAF-2-like Clip" evidence="3">
    <location>
        <begin position="79"/>
        <end position="123"/>
    </location>
</feature>
<sequence>MRYTILVIAVISTLMVLGACQSDDEMAAMLQAITSNEPQQKTTTDEELNLDPVLDQTDTVSGRGSRSEITRPKGTNTDCINQEGQRGVCVYYYLCDQESKTIIEDGRTLIDVRSGEDCQKFLEKMK</sequence>
<keyword evidence="2" id="KW-0732">Signal</keyword>
<dbReference type="OrthoDB" id="6910466at2759"/>
<dbReference type="AlphaFoldDB" id="A0A8S3XCC5"/>
<dbReference type="PROSITE" id="PS51257">
    <property type="entry name" value="PROKAR_LIPOPROTEIN"/>
    <property type="match status" value="1"/>
</dbReference>
<evidence type="ECO:0000259" key="3">
    <source>
        <dbReference type="Pfam" id="PF18322"/>
    </source>
</evidence>
<dbReference type="InterPro" id="IPR041515">
    <property type="entry name" value="PPAF-2-like_Clip"/>
</dbReference>
<reference evidence="4" key="1">
    <citation type="submission" date="2021-04" db="EMBL/GenBank/DDBJ databases">
        <authorList>
            <person name="Tunstrom K."/>
        </authorList>
    </citation>
    <scope>NUCLEOTIDE SEQUENCE</scope>
</reference>
<comment type="caution">
    <text evidence="4">The sequence shown here is derived from an EMBL/GenBank/DDBJ whole genome shotgun (WGS) entry which is preliminary data.</text>
</comment>
<evidence type="ECO:0000313" key="5">
    <source>
        <dbReference type="Proteomes" id="UP000691718"/>
    </source>
</evidence>
<evidence type="ECO:0000256" key="1">
    <source>
        <dbReference type="SAM" id="MobiDB-lite"/>
    </source>
</evidence>
<gene>
    <name evidence="4" type="ORF">PAPOLLO_LOCUS16662</name>
</gene>
<dbReference type="EMBL" id="CAJQZP010001124">
    <property type="protein sequence ID" value="CAG5017374.1"/>
    <property type="molecule type" value="Genomic_DNA"/>
</dbReference>
<dbReference type="Pfam" id="PF18322">
    <property type="entry name" value="CLIP_1"/>
    <property type="match status" value="1"/>
</dbReference>
<evidence type="ECO:0000313" key="4">
    <source>
        <dbReference type="EMBL" id="CAG5017374.1"/>
    </source>
</evidence>
<name>A0A8S3XCC5_PARAO</name>
<organism evidence="4 5">
    <name type="scientific">Parnassius apollo</name>
    <name type="common">Apollo butterfly</name>
    <name type="synonym">Papilio apollo</name>
    <dbReference type="NCBI Taxonomy" id="110799"/>
    <lineage>
        <taxon>Eukaryota</taxon>
        <taxon>Metazoa</taxon>
        <taxon>Ecdysozoa</taxon>
        <taxon>Arthropoda</taxon>
        <taxon>Hexapoda</taxon>
        <taxon>Insecta</taxon>
        <taxon>Pterygota</taxon>
        <taxon>Neoptera</taxon>
        <taxon>Endopterygota</taxon>
        <taxon>Lepidoptera</taxon>
        <taxon>Glossata</taxon>
        <taxon>Ditrysia</taxon>
        <taxon>Papilionoidea</taxon>
        <taxon>Papilionidae</taxon>
        <taxon>Parnassiinae</taxon>
        <taxon>Parnassini</taxon>
        <taxon>Parnassius</taxon>
        <taxon>Parnassius</taxon>
    </lineage>
</organism>